<name>A0A8H4NL31_9HYPO</name>
<comment type="caution">
    <text evidence="2">The sequence shown here is derived from an EMBL/GenBank/DDBJ whole genome shotgun (WGS) entry which is preliminary data.</text>
</comment>
<dbReference type="EMBL" id="JAADJF010000096">
    <property type="protein sequence ID" value="KAF4439155.1"/>
    <property type="molecule type" value="Genomic_DNA"/>
</dbReference>
<protein>
    <submittedName>
        <fullName evidence="2">Lactoylglutathione lyase</fullName>
    </submittedName>
</protein>
<dbReference type="PROSITE" id="PS51819">
    <property type="entry name" value="VOC"/>
    <property type="match status" value="1"/>
</dbReference>
<dbReference type="InterPro" id="IPR029068">
    <property type="entry name" value="Glyas_Bleomycin-R_OHBP_Dase"/>
</dbReference>
<dbReference type="AlphaFoldDB" id="A0A8H4NL31"/>
<dbReference type="Proteomes" id="UP000536711">
    <property type="component" value="Unassembled WGS sequence"/>
</dbReference>
<dbReference type="InterPro" id="IPR037523">
    <property type="entry name" value="VOC_core"/>
</dbReference>
<reference evidence="2 3" key="1">
    <citation type="submission" date="2020-01" db="EMBL/GenBank/DDBJ databases">
        <title>Identification and distribution of gene clusters putatively required for synthesis of sphingolipid metabolism inhibitors in phylogenetically diverse species of the filamentous fungus Fusarium.</title>
        <authorList>
            <person name="Kim H.-S."/>
            <person name="Busman M."/>
            <person name="Brown D.W."/>
            <person name="Divon H."/>
            <person name="Uhlig S."/>
            <person name="Proctor R.H."/>
        </authorList>
    </citation>
    <scope>NUCLEOTIDE SEQUENCE [LARGE SCALE GENOMIC DNA]</scope>
    <source>
        <strain evidence="2 3">NRRL 13308</strain>
    </source>
</reference>
<proteinExistence type="predicted"/>
<dbReference type="OrthoDB" id="16820at2759"/>
<keyword evidence="3" id="KW-1185">Reference proteome</keyword>
<dbReference type="PANTHER" id="PTHR10374:SF19">
    <property type="entry name" value="LYASE (GLO1), PUTATIVE (AFU_ORTHOLOGUE AFUA_2G13550)-RELATED"/>
    <property type="match status" value="1"/>
</dbReference>
<evidence type="ECO:0000259" key="1">
    <source>
        <dbReference type="PROSITE" id="PS51819"/>
    </source>
</evidence>
<dbReference type="InterPro" id="IPR004360">
    <property type="entry name" value="Glyas_Fos-R_dOase_dom"/>
</dbReference>
<dbReference type="PANTHER" id="PTHR10374">
    <property type="entry name" value="LACTOYLGLUTATHIONE LYASE GLYOXALASE I"/>
    <property type="match status" value="1"/>
</dbReference>
<evidence type="ECO:0000313" key="2">
    <source>
        <dbReference type="EMBL" id="KAF4439155.1"/>
    </source>
</evidence>
<dbReference type="Pfam" id="PF00903">
    <property type="entry name" value="Glyoxalase"/>
    <property type="match status" value="1"/>
</dbReference>
<evidence type="ECO:0000313" key="3">
    <source>
        <dbReference type="Proteomes" id="UP000536711"/>
    </source>
</evidence>
<sequence>MTMDMPPPGSRSTAERLTANPAGFQLSHSMLRISNPKTSLAFYQDLLCMSQIFTINAGPFTVYYLGYAEDGDQVPADLLSNPSRSGLLELVHITSDDIQSFPENNTHHANIGFGHLGFKVPDVEAVLKKARDGGWTILKTLNQEPPVAVGIHQGVGYQLMHEAFVRMYTRIGFLEDPDG</sequence>
<accession>A0A8H4NL31</accession>
<organism evidence="2 3">
    <name type="scientific">Fusarium acutatum</name>
    <dbReference type="NCBI Taxonomy" id="78861"/>
    <lineage>
        <taxon>Eukaryota</taxon>
        <taxon>Fungi</taxon>
        <taxon>Dikarya</taxon>
        <taxon>Ascomycota</taxon>
        <taxon>Pezizomycotina</taxon>
        <taxon>Sordariomycetes</taxon>
        <taxon>Hypocreomycetidae</taxon>
        <taxon>Hypocreales</taxon>
        <taxon>Nectriaceae</taxon>
        <taxon>Fusarium</taxon>
        <taxon>Fusarium fujikuroi species complex</taxon>
    </lineage>
</organism>
<gene>
    <name evidence="2" type="ORF">FACUT_4337</name>
</gene>
<keyword evidence="2" id="KW-0456">Lyase</keyword>
<dbReference type="Gene3D" id="3.10.180.10">
    <property type="entry name" value="2,3-Dihydroxybiphenyl 1,2-Dioxygenase, domain 1"/>
    <property type="match status" value="1"/>
</dbReference>
<feature type="domain" description="VOC" evidence="1">
    <location>
        <begin position="25"/>
        <end position="179"/>
    </location>
</feature>
<dbReference type="SUPFAM" id="SSF54593">
    <property type="entry name" value="Glyoxalase/Bleomycin resistance protein/Dihydroxybiphenyl dioxygenase"/>
    <property type="match status" value="1"/>
</dbReference>
<dbReference type="GO" id="GO:0016829">
    <property type="term" value="F:lyase activity"/>
    <property type="evidence" value="ECO:0007669"/>
    <property type="project" value="UniProtKB-KW"/>
</dbReference>